<dbReference type="PANTHER" id="PTHR42775">
    <property type="entry name" value="PERMEASE RV2963-RELATED"/>
    <property type="match status" value="1"/>
</dbReference>
<keyword evidence="9" id="KW-1185">Reference proteome</keyword>
<dbReference type="Proteomes" id="UP000776252">
    <property type="component" value="Unassembled WGS sequence"/>
</dbReference>
<feature type="transmembrane region" description="Helical" evidence="7">
    <location>
        <begin position="151"/>
        <end position="170"/>
    </location>
</feature>
<evidence type="ECO:0000256" key="5">
    <source>
        <dbReference type="ARBA" id="ARBA00022989"/>
    </source>
</evidence>
<keyword evidence="6 7" id="KW-0472">Membrane</keyword>
<keyword evidence="5 7" id="KW-1133">Transmembrane helix</keyword>
<feature type="transmembrane region" description="Helical" evidence="7">
    <location>
        <begin position="275"/>
        <end position="300"/>
    </location>
</feature>
<evidence type="ECO:0000313" key="8">
    <source>
        <dbReference type="EMBL" id="MBU3160973.1"/>
    </source>
</evidence>
<dbReference type="PANTHER" id="PTHR42775:SF1">
    <property type="entry name" value="PERMEASE RV2963-RELATED"/>
    <property type="match status" value="1"/>
</dbReference>
<comment type="similarity">
    <text evidence="2">Belongs to the UPF0718 family.</text>
</comment>
<evidence type="ECO:0000256" key="6">
    <source>
        <dbReference type="ARBA" id="ARBA00023136"/>
    </source>
</evidence>
<evidence type="ECO:0000256" key="2">
    <source>
        <dbReference type="ARBA" id="ARBA00006386"/>
    </source>
</evidence>
<proteinExistence type="inferred from homology"/>
<evidence type="ECO:0000256" key="3">
    <source>
        <dbReference type="ARBA" id="ARBA00022475"/>
    </source>
</evidence>
<dbReference type="Pfam" id="PF03773">
    <property type="entry name" value="ArsP_1"/>
    <property type="match status" value="1"/>
</dbReference>
<feature type="transmembrane region" description="Helical" evidence="7">
    <location>
        <begin position="312"/>
        <end position="337"/>
    </location>
</feature>
<dbReference type="RefSeq" id="WP_216150539.1">
    <property type="nucleotide sequence ID" value="NZ_JAHLDV010000041.1"/>
</dbReference>
<evidence type="ECO:0000256" key="4">
    <source>
        <dbReference type="ARBA" id="ARBA00022692"/>
    </source>
</evidence>
<feature type="transmembrane region" description="Helical" evidence="7">
    <location>
        <begin position="216"/>
        <end position="234"/>
    </location>
</feature>
<keyword evidence="3" id="KW-1003">Cell membrane</keyword>
<evidence type="ECO:0000256" key="7">
    <source>
        <dbReference type="SAM" id="Phobius"/>
    </source>
</evidence>
<feature type="transmembrane region" description="Helical" evidence="7">
    <location>
        <begin position="119"/>
        <end position="144"/>
    </location>
</feature>
<feature type="transmembrane region" description="Helical" evidence="7">
    <location>
        <begin position="90"/>
        <end position="113"/>
    </location>
</feature>
<dbReference type="InterPro" id="IPR005524">
    <property type="entry name" value="DUF318"/>
</dbReference>
<evidence type="ECO:0000256" key="1">
    <source>
        <dbReference type="ARBA" id="ARBA00004651"/>
    </source>
</evidence>
<keyword evidence="4 7" id="KW-0812">Transmembrane</keyword>
<feature type="transmembrane region" description="Helical" evidence="7">
    <location>
        <begin position="47"/>
        <end position="69"/>
    </location>
</feature>
<gene>
    <name evidence="8" type="ORF">KPL37_14705</name>
</gene>
<feature type="transmembrane region" description="Helical" evidence="7">
    <location>
        <begin position="246"/>
        <end position="263"/>
    </location>
</feature>
<name>A0ABS6BVL6_9CLOT</name>
<protein>
    <submittedName>
        <fullName evidence="8">Permease</fullName>
    </submittedName>
</protein>
<reference evidence="8 9" key="1">
    <citation type="submission" date="2021-06" db="EMBL/GenBank/DDBJ databases">
        <title>Clostridia strains as spoilage organisms.</title>
        <authorList>
            <person name="Wambui J."/>
            <person name="Stephan R."/>
            <person name="Stevens M.J.A."/>
        </authorList>
    </citation>
    <scope>NUCLEOTIDE SEQUENCE [LARGE SCALE GENOMIC DNA]</scope>
    <source>
        <strain evidence="8 9">DSM 14204</strain>
    </source>
</reference>
<accession>A0ABS6BVL6</accession>
<evidence type="ECO:0000313" key="9">
    <source>
        <dbReference type="Proteomes" id="UP000776252"/>
    </source>
</evidence>
<dbReference type="EMBL" id="JAHLDV010000041">
    <property type="protein sequence ID" value="MBU3160973.1"/>
    <property type="molecule type" value="Genomic_DNA"/>
</dbReference>
<dbReference type="InterPro" id="IPR053166">
    <property type="entry name" value="UPF0718_permease"/>
</dbReference>
<sequence length="338" mass="36930">MNVIPRIFTWLNNEILKMTWLSNLIQSFVENVFGLSIKERLGGSVHFFIYDTIKIFILLSVLIFLISYIQSYFPPERTKKILGNIKGIKGNILGALLGTITPFCSCSSIPIFIGFNSAGLPLGITFSFLISSPLVDLASLLILMSFFGAKIAIAYVVVGLILAVIGGTIIDKLHLEKYVEGYVKEIKDVDVEIIEMTRSERISYSKQQVKDTVHKVWLYVLIGVGIGAAIHNWIPQSIIETVVGNNNPFAVLLATAVGIPMYADIFGTLPIAEALFGKGVGIGTVLSFMMAVTALSLPSIIMLSKVVKPKLLAIFVAIVATGIVIIGYLFNAFSFLFV</sequence>
<organism evidence="8 9">
    <name type="scientific">Clostridium frigoris</name>
    <dbReference type="NCBI Taxonomy" id="205327"/>
    <lineage>
        <taxon>Bacteria</taxon>
        <taxon>Bacillati</taxon>
        <taxon>Bacillota</taxon>
        <taxon>Clostridia</taxon>
        <taxon>Eubacteriales</taxon>
        <taxon>Clostridiaceae</taxon>
        <taxon>Clostridium</taxon>
    </lineage>
</organism>
<comment type="caution">
    <text evidence="8">The sequence shown here is derived from an EMBL/GenBank/DDBJ whole genome shotgun (WGS) entry which is preliminary data.</text>
</comment>
<comment type="subcellular location">
    <subcellularLocation>
        <location evidence="1">Cell membrane</location>
        <topology evidence="1">Multi-pass membrane protein</topology>
    </subcellularLocation>
</comment>